<name>A0A7U3QW39_9ACTN</name>
<keyword evidence="3" id="KW-1185">Reference proteome</keyword>
<dbReference type="RefSeq" id="WP_202239794.1">
    <property type="nucleotide sequence ID" value="NZ_AP018366.1"/>
</dbReference>
<evidence type="ECO:0000313" key="2">
    <source>
        <dbReference type="EMBL" id="BBG20668.1"/>
    </source>
</evidence>
<reference evidence="2 3" key="1">
    <citation type="journal article" date="2020" name="Sci. Rep.">
        <title>beta-carboline chemical signals induce reveromycin production through a LuxR family regulator in Streptomyces sp. SN-593.</title>
        <authorList>
            <person name="Panthee S."/>
            <person name="Kito N."/>
            <person name="Hayashi T."/>
            <person name="Shimizu T."/>
            <person name="Ishikawa J."/>
            <person name="Hamamoto H."/>
            <person name="Osada H."/>
            <person name="Takahashi S."/>
        </authorList>
    </citation>
    <scope>NUCLEOTIDE SEQUENCE [LARGE SCALE GENOMIC DNA]</scope>
    <source>
        <strain evidence="2 3">SN-593</strain>
        <plasmid evidence="2 3">pRVR1</plasmid>
    </source>
</reference>
<sequence length="92" mass="9888">MAPRLTPKRLAALRLAAAHPKGNISSLIMTVTGEKSWLKASDEIALEESGFADSIDDCGHIQGAADPEREHRSHPHFFRITDAGRQAVADAG</sequence>
<evidence type="ECO:0000313" key="3">
    <source>
        <dbReference type="Proteomes" id="UP000595703"/>
    </source>
</evidence>
<dbReference type="AlphaFoldDB" id="A0A7U3QW39"/>
<keyword evidence="2" id="KW-0614">Plasmid</keyword>
<feature type="region of interest" description="Disordered" evidence="1">
    <location>
        <begin position="65"/>
        <end position="92"/>
    </location>
</feature>
<evidence type="ECO:0000256" key="1">
    <source>
        <dbReference type="SAM" id="MobiDB-lite"/>
    </source>
</evidence>
<gene>
    <name evidence="2" type="ORF">RVR_P143</name>
</gene>
<dbReference type="EMBL" id="AP018366">
    <property type="protein sequence ID" value="BBG20668.1"/>
    <property type="molecule type" value="Genomic_DNA"/>
</dbReference>
<organism evidence="2 3">
    <name type="scientific">Actinacidiphila reveromycinica</name>
    <dbReference type="NCBI Taxonomy" id="659352"/>
    <lineage>
        <taxon>Bacteria</taxon>
        <taxon>Bacillati</taxon>
        <taxon>Actinomycetota</taxon>
        <taxon>Actinomycetes</taxon>
        <taxon>Kitasatosporales</taxon>
        <taxon>Streptomycetaceae</taxon>
        <taxon>Actinacidiphila</taxon>
    </lineage>
</organism>
<protein>
    <submittedName>
        <fullName evidence="2">Uncharacterized protein</fullName>
    </submittedName>
</protein>
<proteinExistence type="predicted"/>
<dbReference type="Proteomes" id="UP000595703">
    <property type="component" value="Plasmid pRVR1"/>
</dbReference>
<geneLocation type="plasmid" evidence="2 3">
    <name>pRVR1</name>
</geneLocation>
<dbReference type="KEGG" id="arev:RVR_P143"/>
<accession>A0A7U3QW39</accession>